<feature type="transmembrane region" description="Helical" evidence="1">
    <location>
        <begin position="523"/>
        <end position="544"/>
    </location>
</feature>
<organism evidence="2 3">
    <name type="scientific">Tuber borchii</name>
    <name type="common">White truffle</name>
    <dbReference type="NCBI Taxonomy" id="42251"/>
    <lineage>
        <taxon>Eukaryota</taxon>
        <taxon>Fungi</taxon>
        <taxon>Dikarya</taxon>
        <taxon>Ascomycota</taxon>
        <taxon>Pezizomycotina</taxon>
        <taxon>Pezizomycetes</taxon>
        <taxon>Pezizales</taxon>
        <taxon>Tuberaceae</taxon>
        <taxon>Tuber</taxon>
    </lineage>
</organism>
<dbReference type="EMBL" id="NESQ01000103">
    <property type="protein sequence ID" value="PUU78940.1"/>
    <property type="molecule type" value="Genomic_DNA"/>
</dbReference>
<sequence>MSSRCYLFLNISIILLCCLAFVRSDEETARNLTRDRHGSLERPRRETLHSFNDKACNSTIVGLGPLDPSRYLNKDPFGNRIPDNRTRIYLSQCYVMCGPRHARYPHEDIIRRVALWLVPIFMLVGNFQFPPLGSLNSFFIAIHLFGDPIHTVYSLLVKLEISRRIHARWVISPPPIREGELYVDENERKRALRDIATVNVLFDEWNYSAVGVYPQMRRLFDRLEGEKRINFIAACREAAHKLSDSRVNDSLRTWLAVGGYIVGVVSAFLKTLESGATNPTAHTIAFALLYSWLIPAVVISASVGGFASTRAGRRVIREIEDELKDDWMITDPAEITYLSIVRLPLSNGFILKDFTTLEKSFSFFGSYSFRHNMSLKFPSPSALETKRTHSWNRPNWFLLLLSCAPVIIATFTAALLSWMHPPNGLGCRSMTQILFCITWFLSALFTKLTGRLFSGKYHLRLVIVKDLILAIMQVGFMLAAFVGFYNSCFCWSNYFSLTRRGLAIIEVVQPQVLADMVRMKWPVIAFVGLSAQGLMLLIMCLCSAKGLKIFERSEAEQTRIFGELMEHEKKITRKCSVASSEYTDYWGSRKGSASEADNGRLFLLEPVVVEE</sequence>
<evidence type="ECO:0000256" key="1">
    <source>
        <dbReference type="SAM" id="Phobius"/>
    </source>
</evidence>
<feature type="transmembrane region" description="Helical" evidence="1">
    <location>
        <begin position="396"/>
        <end position="418"/>
    </location>
</feature>
<evidence type="ECO:0000313" key="2">
    <source>
        <dbReference type="EMBL" id="PUU78940.1"/>
    </source>
</evidence>
<keyword evidence="3" id="KW-1185">Reference proteome</keyword>
<keyword evidence="1" id="KW-0812">Transmembrane</keyword>
<dbReference type="OrthoDB" id="3010248at2759"/>
<feature type="transmembrane region" description="Helical" evidence="1">
    <location>
        <begin position="284"/>
        <end position="307"/>
    </location>
</feature>
<dbReference type="Proteomes" id="UP000244722">
    <property type="component" value="Unassembled WGS sequence"/>
</dbReference>
<gene>
    <name evidence="2" type="ORF">B9Z19DRAFT_1125855</name>
</gene>
<reference evidence="2 3" key="1">
    <citation type="submission" date="2017-04" db="EMBL/GenBank/DDBJ databases">
        <title>Draft genome sequence of Tuber borchii Vittad., a whitish edible truffle.</title>
        <authorList>
            <consortium name="DOE Joint Genome Institute"/>
            <person name="Murat C."/>
            <person name="Kuo A."/>
            <person name="Barry K.W."/>
            <person name="Clum A."/>
            <person name="Dockter R.B."/>
            <person name="Fauchery L."/>
            <person name="Iotti M."/>
            <person name="Kohler A."/>
            <person name="Labutti K."/>
            <person name="Lindquist E.A."/>
            <person name="Lipzen A."/>
            <person name="Ohm R.A."/>
            <person name="Wang M."/>
            <person name="Grigoriev I.V."/>
            <person name="Zambonelli A."/>
            <person name="Martin F.M."/>
        </authorList>
    </citation>
    <scope>NUCLEOTIDE SEQUENCE [LARGE SCALE GENOMIC DNA]</scope>
    <source>
        <strain evidence="2 3">Tbo3840</strain>
    </source>
</reference>
<name>A0A2T6ZTY3_TUBBO</name>
<feature type="transmembrane region" description="Helical" evidence="1">
    <location>
        <begin position="251"/>
        <end position="272"/>
    </location>
</feature>
<protein>
    <submittedName>
        <fullName evidence="2">Uncharacterized protein</fullName>
    </submittedName>
</protein>
<dbReference type="AlphaFoldDB" id="A0A2T6ZTY3"/>
<keyword evidence="1" id="KW-1133">Transmembrane helix</keyword>
<keyword evidence="1" id="KW-0472">Membrane</keyword>
<comment type="caution">
    <text evidence="2">The sequence shown here is derived from an EMBL/GenBank/DDBJ whole genome shotgun (WGS) entry which is preliminary data.</text>
</comment>
<feature type="transmembrane region" description="Helical" evidence="1">
    <location>
        <begin position="109"/>
        <end position="129"/>
    </location>
</feature>
<evidence type="ECO:0000313" key="3">
    <source>
        <dbReference type="Proteomes" id="UP000244722"/>
    </source>
</evidence>
<feature type="transmembrane region" description="Helical" evidence="1">
    <location>
        <begin position="135"/>
        <end position="156"/>
    </location>
</feature>
<feature type="transmembrane region" description="Helical" evidence="1">
    <location>
        <begin position="430"/>
        <end position="446"/>
    </location>
</feature>
<accession>A0A2T6ZTY3</accession>
<proteinExistence type="predicted"/>
<feature type="transmembrane region" description="Helical" evidence="1">
    <location>
        <begin position="6"/>
        <end position="22"/>
    </location>
</feature>
<feature type="transmembrane region" description="Helical" evidence="1">
    <location>
        <begin position="467"/>
        <end position="485"/>
    </location>
</feature>